<reference evidence="2 3" key="1">
    <citation type="submission" date="2006-12" db="EMBL/GenBank/DDBJ databases">
        <title>Complete sequence of Chlorobium phaeobacteroides DSM 266.</title>
        <authorList>
            <consortium name="US DOE Joint Genome Institute"/>
            <person name="Copeland A."/>
            <person name="Lucas S."/>
            <person name="Lapidus A."/>
            <person name="Barry K."/>
            <person name="Detter J.C."/>
            <person name="Glavina del Rio T."/>
            <person name="Hammon N."/>
            <person name="Israni S."/>
            <person name="Pitluck S."/>
            <person name="Goltsman E."/>
            <person name="Schmutz J."/>
            <person name="Larimer F."/>
            <person name="Land M."/>
            <person name="Hauser L."/>
            <person name="Mikhailova N."/>
            <person name="Li T."/>
            <person name="Overmann J."/>
            <person name="Bryant D.A."/>
            <person name="Richardson P."/>
        </authorList>
    </citation>
    <scope>NUCLEOTIDE SEQUENCE [LARGE SCALE GENOMIC DNA]</scope>
    <source>
        <strain evidence="2 3">DSM 266</strain>
    </source>
</reference>
<dbReference type="eggNOG" id="COG3646">
    <property type="taxonomic scope" value="Bacteria"/>
</dbReference>
<evidence type="ECO:0000313" key="2">
    <source>
        <dbReference type="EMBL" id="ABL66630.1"/>
    </source>
</evidence>
<dbReference type="EMBL" id="CP000492">
    <property type="protein sequence ID" value="ABL66630.1"/>
    <property type="molecule type" value="Genomic_DNA"/>
</dbReference>
<keyword evidence="3" id="KW-1185">Reference proteome</keyword>
<dbReference type="STRING" id="290317.Cpha266_2646"/>
<dbReference type="InterPro" id="IPR018873">
    <property type="entry name" value="KilA-N_DNA-bd_domain"/>
</dbReference>
<dbReference type="Proteomes" id="UP000008701">
    <property type="component" value="Chromosome"/>
</dbReference>
<dbReference type="HOGENOM" id="CLU_055403_3_0_10"/>
<dbReference type="OrthoDB" id="9816206at2"/>
<gene>
    <name evidence="2" type="ordered locus">Cpha266_2646</name>
</gene>
<accession>A1BJQ3</accession>
<protein>
    <recommendedName>
        <fullName evidence="1">KilA-N DNA-binding domain-containing protein</fullName>
    </recommendedName>
</protein>
<feature type="domain" description="KilA-N DNA-binding" evidence="1">
    <location>
        <begin position="13"/>
        <end position="97"/>
    </location>
</feature>
<organism evidence="2 3">
    <name type="scientific">Chlorobium phaeobacteroides (strain DSM 266 / SMG 266 / 2430)</name>
    <dbReference type="NCBI Taxonomy" id="290317"/>
    <lineage>
        <taxon>Bacteria</taxon>
        <taxon>Pseudomonadati</taxon>
        <taxon>Chlorobiota</taxon>
        <taxon>Chlorobiia</taxon>
        <taxon>Chlorobiales</taxon>
        <taxon>Chlorobiaceae</taxon>
        <taxon>Chlorobium/Pelodictyon group</taxon>
        <taxon>Chlorobium</taxon>
    </lineage>
</organism>
<evidence type="ECO:0000313" key="3">
    <source>
        <dbReference type="Proteomes" id="UP000008701"/>
    </source>
</evidence>
<evidence type="ECO:0000259" key="1">
    <source>
        <dbReference type="Pfam" id="PF10543"/>
    </source>
</evidence>
<sequence>MSDIVKIEQLKELIIEIREESVLLDSDVAQIYGVETRDINKAVTNNPDKFPTGYILKLSKPEKNELVENFHRFEKLKHSTVNPKAFTEKGLYMLATILKSPQAVQATISIIETFSKIRELSRSIKKLSLAQDKAEQKTLMQKSGELITDIFDDDLQTSDTETSIELNFAC</sequence>
<dbReference type="KEGG" id="cph:Cpha266_2646"/>
<dbReference type="AlphaFoldDB" id="A1BJQ3"/>
<dbReference type="Pfam" id="PF10543">
    <property type="entry name" value="ORF6N"/>
    <property type="match status" value="1"/>
</dbReference>
<name>A1BJQ3_CHLPD</name>
<proteinExistence type="predicted"/>